<dbReference type="InterPro" id="IPR018062">
    <property type="entry name" value="HTH_AraC-typ_CS"/>
</dbReference>
<dbReference type="GO" id="GO:0043565">
    <property type="term" value="F:sequence-specific DNA binding"/>
    <property type="evidence" value="ECO:0007669"/>
    <property type="project" value="InterPro"/>
</dbReference>
<sequence>MPRPPLQPVSAYLAAAPHARMLGRLDLGFGRAATIWRNRDAHIRYEAPLGHVLSFYLRGGGGTRRVDPGVGRQPVRGWQGAFCLMPQGQSSEWEITESFDFIHLYLPDDELRRSFAETFDRDARQLQLADLPYAATPPALTAPFLALAQAIRDGVGLLGETAMLDLTAALLGPGPWRLPEGRGVTGGLAPHKLRLIADYAEAHLDGQIRLRDLAELADLSEFHLQRSFRASCGVSPHRFVLHRRITRARALIAAGMPLAQVAAACGFDSQSHLTRGFRAATGTTPGQYRIRHRAALAPLSPVPRS</sequence>
<name>A0A368ZAN8_9RHOB</name>
<dbReference type="InterPro" id="IPR009057">
    <property type="entry name" value="Homeodomain-like_sf"/>
</dbReference>
<keyword evidence="1" id="KW-0805">Transcription regulation</keyword>
<dbReference type="InterPro" id="IPR018060">
    <property type="entry name" value="HTH_AraC"/>
</dbReference>
<dbReference type="SMART" id="SM00342">
    <property type="entry name" value="HTH_ARAC"/>
    <property type="match status" value="1"/>
</dbReference>
<feature type="domain" description="HTH araC/xylS-type" evidence="4">
    <location>
        <begin position="194"/>
        <end position="291"/>
    </location>
</feature>
<keyword evidence="3" id="KW-0804">Transcription</keyword>
<dbReference type="PROSITE" id="PS00041">
    <property type="entry name" value="HTH_ARAC_FAMILY_1"/>
    <property type="match status" value="1"/>
</dbReference>
<dbReference type="PROSITE" id="PS01124">
    <property type="entry name" value="HTH_ARAC_FAMILY_2"/>
    <property type="match status" value="1"/>
</dbReference>
<proteinExistence type="predicted"/>
<dbReference type="RefSeq" id="WP_114347983.1">
    <property type="nucleotide sequence ID" value="NZ_QPJL01000002.1"/>
</dbReference>
<keyword evidence="2" id="KW-0238">DNA-binding</keyword>
<dbReference type="SUPFAM" id="SSF46689">
    <property type="entry name" value="Homeodomain-like"/>
    <property type="match status" value="2"/>
</dbReference>
<organism evidence="5 6">
    <name type="scientific">Paracoccus lutimaris</name>
    <dbReference type="NCBI Taxonomy" id="1490030"/>
    <lineage>
        <taxon>Bacteria</taxon>
        <taxon>Pseudomonadati</taxon>
        <taxon>Pseudomonadota</taxon>
        <taxon>Alphaproteobacteria</taxon>
        <taxon>Rhodobacterales</taxon>
        <taxon>Paracoccaceae</taxon>
        <taxon>Paracoccus</taxon>
    </lineage>
</organism>
<evidence type="ECO:0000256" key="2">
    <source>
        <dbReference type="ARBA" id="ARBA00023125"/>
    </source>
</evidence>
<dbReference type="Gene3D" id="1.10.10.60">
    <property type="entry name" value="Homeodomain-like"/>
    <property type="match status" value="1"/>
</dbReference>
<accession>A0A368ZAN8</accession>
<dbReference type="InterPro" id="IPR050204">
    <property type="entry name" value="AraC_XylS_family_regulators"/>
</dbReference>
<dbReference type="PANTHER" id="PTHR46796">
    <property type="entry name" value="HTH-TYPE TRANSCRIPTIONAL ACTIVATOR RHAS-RELATED"/>
    <property type="match status" value="1"/>
</dbReference>
<dbReference type="Pfam" id="PF12833">
    <property type="entry name" value="HTH_18"/>
    <property type="match status" value="1"/>
</dbReference>
<evidence type="ECO:0000313" key="6">
    <source>
        <dbReference type="Proteomes" id="UP000253345"/>
    </source>
</evidence>
<dbReference type="GO" id="GO:0003700">
    <property type="term" value="F:DNA-binding transcription factor activity"/>
    <property type="evidence" value="ECO:0007669"/>
    <property type="project" value="InterPro"/>
</dbReference>
<keyword evidence="6" id="KW-1185">Reference proteome</keyword>
<dbReference type="EMBL" id="QPJL01000002">
    <property type="protein sequence ID" value="RCW88257.1"/>
    <property type="molecule type" value="Genomic_DNA"/>
</dbReference>
<evidence type="ECO:0000259" key="4">
    <source>
        <dbReference type="PROSITE" id="PS01124"/>
    </source>
</evidence>
<dbReference type="Proteomes" id="UP000253345">
    <property type="component" value="Unassembled WGS sequence"/>
</dbReference>
<evidence type="ECO:0000256" key="1">
    <source>
        <dbReference type="ARBA" id="ARBA00023015"/>
    </source>
</evidence>
<dbReference type="AlphaFoldDB" id="A0A368ZAN8"/>
<dbReference type="OrthoDB" id="9793400at2"/>
<protein>
    <submittedName>
        <fullName evidence="5">AraC family transcriptional regulator</fullName>
    </submittedName>
</protein>
<dbReference type="PANTHER" id="PTHR46796:SF6">
    <property type="entry name" value="ARAC SUBFAMILY"/>
    <property type="match status" value="1"/>
</dbReference>
<reference evidence="5 6" key="1">
    <citation type="submission" date="2018-07" db="EMBL/GenBank/DDBJ databases">
        <title>Genomic Encyclopedia of Type Strains, Phase III (KMG-III): the genomes of soil and plant-associated and newly described type strains.</title>
        <authorList>
            <person name="Whitman W."/>
        </authorList>
    </citation>
    <scope>NUCLEOTIDE SEQUENCE [LARGE SCALE GENOMIC DNA]</scope>
    <source>
        <strain evidence="5 6">CECT 8525</strain>
    </source>
</reference>
<gene>
    <name evidence="5" type="ORF">DFP89_102187</name>
</gene>
<evidence type="ECO:0000256" key="3">
    <source>
        <dbReference type="ARBA" id="ARBA00023163"/>
    </source>
</evidence>
<comment type="caution">
    <text evidence="5">The sequence shown here is derived from an EMBL/GenBank/DDBJ whole genome shotgun (WGS) entry which is preliminary data.</text>
</comment>
<evidence type="ECO:0000313" key="5">
    <source>
        <dbReference type="EMBL" id="RCW88257.1"/>
    </source>
</evidence>